<dbReference type="PANTHER" id="PTHR12461:SF105">
    <property type="entry name" value="HYPOXIA-INDUCIBLE FACTOR 1-ALPHA INHIBITOR"/>
    <property type="match status" value="1"/>
</dbReference>
<accession>A0A813L735</accession>
<comment type="caution">
    <text evidence="2">The sequence shown here is derived from an EMBL/GenBank/DDBJ whole genome shotgun (WGS) entry which is preliminary data.</text>
</comment>
<evidence type="ECO:0000313" key="3">
    <source>
        <dbReference type="Proteomes" id="UP000626109"/>
    </source>
</evidence>
<dbReference type="EMBL" id="CAJNNW010034211">
    <property type="protein sequence ID" value="CAE8721975.1"/>
    <property type="molecule type" value="Genomic_DNA"/>
</dbReference>
<dbReference type="PANTHER" id="PTHR12461">
    <property type="entry name" value="HYPOXIA-INDUCIBLE FACTOR 1 ALPHA INHIBITOR-RELATED"/>
    <property type="match status" value="1"/>
</dbReference>
<dbReference type="Proteomes" id="UP000626109">
    <property type="component" value="Unassembled WGS sequence"/>
</dbReference>
<dbReference type="Gene3D" id="2.60.120.10">
    <property type="entry name" value="Jelly Rolls"/>
    <property type="match status" value="1"/>
</dbReference>
<gene>
    <name evidence="2" type="ORF">PGLA2088_LOCUS42245</name>
</gene>
<proteinExistence type="predicted"/>
<feature type="domain" description="JmjC" evidence="1">
    <location>
        <begin position="1"/>
        <end position="187"/>
    </location>
</feature>
<protein>
    <recommendedName>
        <fullName evidence="1">JmjC domain-containing protein</fullName>
    </recommendedName>
</protein>
<dbReference type="InterPro" id="IPR014710">
    <property type="entry name" value="RmlC-like_jellyroll"/>
</dbReference>
<dbReference type="InterPro" id="IPR041667">
    <property type="entry name" value="Cupin_8"/>
</dbReference>
<name>A0A813L735_POLGL</name>
<organism evidence="2 3">
    <name type="scientific">Polarella glacialis</name>
    <name type="common">Dinoflagellate</name>
    <dbReference type="NCBI Taxonomy" id="89957"/>
    <lineage>
        <taxon>Eukaryota</taxon>
        <taxon>Sar</taxon>
        <taxon>Alveolata</taxon>
        <taxon>Dinophyceae</taxon>
        <taxon>Suessiales</taxon>
        <taxon>Suessiaceae</taxon>
        <taxon>Polarella</taxon>
    </lineage>
</organism>
<dbReference type="PROSITE" id="PS51184">
    <property type="entry name" value="JMJC"/>
    <property type="match status" value="1"/>
</dbReference>
<dbReference type="AlphaFoldDB" id="A0A813L735"/>
<dbReference type="InterPro" id="IPR003347">
    <property type="entry name" value="JmjC_dom"/>
</dbReference>
<dbReference type="Pfam" id="PF13621">
    <property type="entry name" value="Cupin_8"/>
    <property type="match status" value="1"/>
</dbReference>
<sequence>MAGDLWREMRSAMGGAPWFRSQLFVLAISLAVQRTGGFWEVMLRDQHVGPVGTLGTAHYDQYDNVFLQVRGRKRILLFEPRAGYRGLRPFPVHHPYDMRARNDPEKDFRGKDQPGLELLQGCGYVADLLPGDALYIPSHWWHHVTAVPQRENSSSSRESSSAGWCISVNFWFDTVTGALLRPSYPFGSHLEVELARQVEYLVADTFGASAVAAFMARCKRHLDSNDEESLGSPGEEDIAELAVRNYVLRSVALALGPSSVRLFIEDYLHPRRWEDLPRNCF</sequence>
<dbReference type="SUPFAM" id="SSF51197">
    <property type="entry name" value="Clavaminate synthase-like"/>
    <property type="match status" value="1"/>
</dbReference>
<evidence type="ECO:0000313" key="2">
    <source>
        <dbReference type="EMBL" id="CAE8721975.1"/>
    </source>
</evidence>
<reference evidence="2" key="1">
    <citation type="submission" date="2021-02" db="EMBL/GenBank/DDBJ databases">
        <authorList>
            <person name="Dougan E. K."/>
            <person name="Rhodes N."/>
            <person name="Thang M."/>
            <person name="Chan C."/>
        </authorList>
    </citation>
    <scope>NUCLEOTIDE SEQUENCE</scope>
</reference>
<evidence type="ECO:0000259" key="1">
    <source>
        <dbReference type="PROSITE" id="PS51184"/>
    </source>
</evidence>